<feature type="coiled-coil region" evidence="4">
    <location>
        <begin position="397"/>
        <end position="431"/>
    </location>
</feature>
<evidence type="ECO:0000256" key="4">
    <source>
        <dbReference type="SAM" id="Coils"/>
    </source>
</evidence>
<dbReference type="CDD" id="cd17249">
    <property type="entry name" value="RMtype1_S_EcoR124I-TRD2-CR2_like"/>
    <property type="match status" value="2"/>
</dbReference>
<feature type="domain" description="Type I restriction modification DNA specificity" evidence="5">
    <location>
        <begin position="22"/>
        <end position="191"/>
    </location>
</feature>
<protein>
    <submittedName>
        <fullName evidence="6">Type I restriction enzyme S subunit</fullName>
        <ecNumber evidence="6">3.1.21.3</ecNumber>
    </submittedName>
</protein>
<keyword evidence="4" id="KW-0175">Coiled coil</keyword>
<dbReference type="InterPro" id="IPR051212">
    <property type="entry name" value="Type-I_RE_S_subunit"/>
</dbReference>
<dbReference type="EMBL" id="JABSNM010000017">
    <property type="protein sequence ID" value="NRT57666.1"/>
    <property type="molecule type" value="Genomic_DNA"/>
</dbReference>
<keyword evidence="2" id="KW-0680">Restriction system</keyword>
<name>A0ABX2G7E1_9BURK</name>
<proteinExistence type="inferred from homology"/>
<comment type="similarity">
    <text evidence="1">Belongs to the type-I restriction system S methylase family.</text>
</comment>
<dbReference type="GO" id="GO:0009035">
    <property type="term" value="F:type I site-specific deoxyribonuclease activity"/>
    <property type="evidence" value="ECO:0007669"/>
    <property type="project" value="UniProtKB-EC"/>
</dbReference>
<evidence type="ECO:0000259" key="5">
    <source>
        <dbReference type="Pfam" id="PF01420"/>
    </source>
</evidence>
<evidence type="ECO:0000313" key="6">
    <source>
        <dbReference type="EMBL" id="NRT57666.1"/>
    </source>
</evidence>
<sequence length="459" mass="50103">MSLPKYPHYKPSGVQWLGDVPAHWDVVPLKYVVSMRSGGTPDKSNTDYWDGSVPWASAKDLKVDDLWDTADHITDDAVSCGAATLVPVGSVLVVVRGMILARLFPVVVAKVPMAINQDLKAVIAGDRLCPDFLAWLLRGSSEESLSRLDEAGHGTKALRMDSWSAMQLPVPSLHEQTAIAHFLDHETAKIDALIAEQEKLIHLLAEKRQATISHAVTRGLNPDAPMKDSGVAWLGEVPAHWTVTPLKHLVNFRSGGTPSKEKLNYWNGDVPWASAKDMKTDRLADTIDHITAVAIEEKAADLVPRGAVLVVVRGMILARMFPVSIVDTPMAINQDLKAVIPGERIDAEFLAWLLRGTSDDSLRRLDEAGHGTKALRMDAWASMLLPVPPIPEQMRIAQFIEQEMTRLAQLQNEAERAIALLKERRAALIAAAVTGQIDVRQNSEILNGGEACDAVAALS</sequence>
<comment type="caution">
    <text evidence="6">The sequence shown here is derived from an EMBL/GenBank/DDBJ whole genome shotgun (WGS) entry which is preliminary data.</text>
</comment>
<keyword evidence="6" id="KW-0378">Hydrolase</keyword>
<evidence type="ECO:0000256" key="1">
    <source>
        <dbReference type="ARBA" id="ARBA00010923"/>
    </source>
</evidence>
<feature type="domain" description="Type I restriction modification DNA specificity" evidence="5">
    <location>
        <begin position="239"/>
        <end position="405"/>
    </location>
</feature>
<keyword evidence="7" id="KW-1185">Reference proteome</keyword>
<dbReference type="EC" id="3.1.21.3" evidence="6"/>
<dbReference type="InterPro" id="IPR044946">
    <property type="entry name" value="Restrct_endonuc_typeI_TRD_sf"/>
</dbReference>
<evidence type="ECO:0000256" key="3">
    <source>
        <dbReference type="ARBA" id="ARBA00023125"/>
    </source>
</evidence>
<gene>
    <name evidence="6" type="ORF">HNQ01_003423</name>
</gene>
<dbReference type="InterPro" id="IPR000055">
    <property type="entry name" value="Restrct_endonuc_typeI_TRD"/>
</dbReference>
<keyword evidence="3" id="KW-0238">DNA-binding</keyword>
<evidence type="ECO:0000313" key="7">
    <source>
        <dbReference type="Proteomes" id="UP001516061"/>
    </source>
</evidence>
<dbReference type="Gene3D" id="3.90.220.20">
    <property type="entry name" value="DNA methylase specificity domains"/>
    <property type="match status" value="2"/>
</dbReference>
<reference evidence="6 7" key="1">
    <citation type="submission" date="2020-05" db="EMBL/GenBank/DDBJ databases">
        <title>Genomic Encyclopedia of Type Strains, Phase IV (KMG-V): Genome sequencing to study the core and pangenomes of soil and plant-associated prokaryotes.</title>
        <authorList>
            <person name="Whitman W."/>
        </authorList>
    </citation>
    <scope>NUCLEOTIDE SEQUENCE [LARGE SCALE GENOMIC DNA]</scope>
    <source>
        <strain evidence="6 7">C29</strain>
    </source>
</reference>
<dbReference type="PANTHER" id="PTHR43140:SF1">
    <property type="entry name" value="TYPE I RESTRICTION ENZYME ECOKI SPECIFICITY SUBUNIT"/>
    <property type="match status" value="1"/>
</dbReference>
<evidence type="ECO:0000256" key="2">
    <source>
        <dbReference type="ARBA" id="ARBA00022747"/>
    </source>
</evidence>
<dbReference type="Pfam" id="PF01420">
    <property type="entry name" value="Methylase_S"/>
    <property type="match status" value="2"/>
</dbReference>
<dbReference type="PANTHER" id="PTHR43140">
    <property type="entry name" value="TYPE-1 RESTRICTION ENZYME ECOKI SPECIFICITY PROTEIN"/>
    <property type="match status" value="1"/>
</dbReference>
<dbReference type="RefSeq" id="WP_173806629.1">
    <property type="nucleotide sequence ID" value="NZ_JABSNM010000017.1"/>
</dbReference>
<dbReference type="Proteomes" id="UP001516061">
    <property type="component" value="Unassembled WGS sequence"/>
</dbReference>
<organism evidence="6 7">
    <name type="scientific">Sphaerotilus uruguayifluvii</name>
    <dbReference type="NCBI Taxonomy" id="2735897"/>
    <lineage>
        <taxon>Bacteria</taxon>
        <taxon>Pseudomonadati</taxon>
        <taxon>Pseudomonadota</taxon>
        <taxon>Betaproteobacteria</taxon>
        <taxon>Burkholderiales</taxon>
        <taxon>Sphaerotilaceae</taxon>
        <taxon>Sphaerotilus</taxon>
    </lineage>
</organism>
<dbReference type="Gene3D" id="1.10.287.1120">
    <property type="entry name" value="Bipartite methylase S protein"/>
    <property type="match status" value="1"/>
</dbReference>
<dbReference type="SUPFAM" id="SSF116734">
    <property type="entry name" value="DNA methylase specificity domain"/>
    <property type="match status" value="2"/>
</dbReference>
<accession>A0ABX2G7E1</accession>